<gene>
    <name evidence="6" type="ORF">TRFO_42043</name>
</gene>
<evidence type="ECO:0000256" key="4">
    <source>
        <dbReference type="ARBA" id="ARBA00023136"/>
    </source>
</evidence>
<evidence type="ECO:0000256" key="1">
    <source>
        <dbReference type="ARBA" id="ARBA00004141"/>
    </source>
</evidence>
<dbReference type="GeneID" id="94848803"/>
<dbReference type="GO" id="GO:0015031">
    <property type="term" value="P:protein transport"/>
    <property type="evidence" value="ECO:0007669"/>
    <property type="project" value="InterPro"/>
</dbReference>
<dbReference type="PANTHER" id="PTHR10687">
    <property type="entry name" value="SECRETORY CARRIER-ASSOCIATED MEMBRANE PROTEIN SCAMP"/>
    <property type="match status" value="1"/>
</dbReference>
<name>A0A1J4L2H7_9EUKA</name>
<dbReference type="RefSeq" id="XP_068369229.1">
    <property type="nucleotide sequence ID" value="XM_068514099.1"/>
</dbReference>
<evidence type="ECO:0000313" key="7">
    <source>
        <dbReference type="Proteomes" id="UP000179807"/>
    </source>
</evidence>
<feature type="transmembrane region" description="Helical" evidence="5">
    <location>
        <begin position="104"/>
        <end position="123"/>
    </location>
</feature>
<keyword evidence="4 5" id="KW-0472">Membrane</keyword>
<evidence type="ECO:0000256" key="5">
    <source>
        <dbReference type="SAM" id="Phobius"/>
    </source>
</evidence>
<keyword evidence="2 5" id="KW-0812">Transmembrane</keyword>
<dbReference type="Pfam" id="PF04144">
    <property type="entry name" value="SCAMP"/>
    <property type="match status" value="1"/>
</dbReference>
<feature type="transmembrane region" description="Helical" evidence="5">
    <location>
        <begin position="135"/>
        <end position="155"/>
    </location>
</feature>
<sequence>MSETTAERFARLQAKEQELRDREKALKKQDVFIEEDKSNNFPPFFPLVHHDIVNDIPLSSQWTIKIAFLAQFFWAAQLLINFVAACTTGTIHLGSGKYSLGTNIVFSIIIMILGVPCAFKLNYMKLYSQAKKNAIKGTFFILQGLFIAVNVYGFVGLKNNGVMGVITTIDALAASTSGFCKAMVIIATVMWASSSLIQLFLFGRVMLIYKNGGAPPAPSVDTSATTANYGAEI</sequence>
<dbReference type="AlphaFoldDB" id="A0A1J4L2H7"/>
<organism evidence="6 7">
    <name type="scientific">Tritrichomonas foetus</name>
    <dbReference type="NCBI Taxonomy" id="1144522"/>
    <lineage>
        <taxon>Eukaryota</taxon>
        <taxon>Metamonada</taxon>
        <taxon>Parabasalia</taxon>
        <taxon>Tritrichomonadida</taxon>
        <taxon>Tritrichomonadidae</taxon>
        <taxon>Tritrichomonas</taxon>
    </lineage>
</organism>
<reference evidence="6" key="1">
    <citation type="submission" date="2016-10" db="EMBL/GenBank/DDBJ databases">
        <authorList>
            <person name="Benchimol M."/>
            <person name="Almeida L.G."/>
            <person name="Vasconcelos A.T."/>
            <person name="Perreira-Neves A."/>
            <person name="Rosa I.A."/>
            <person name="Tasca T."/>
            <person name="Bogo M.R."/>
            <person name="de Souza W."/>
        </authorList>
    </citation>
    <scope>NUCLEOTIDE SEQUENCE [LARGE SCALE GENOMIC DNA]</scope>
    <source>
        <strain evidence="6">K</strain>
    </source>
</reference>
<protein>
    <submittedName>
        <fullName evidence="6">Secretory carrier membrane protein</fullName>
    </submittedName>
</protein>
<dbReference type="Proteomes" id="UP000179807">
    <property type="component" value="Unassembled WGS sequence"/>
</dbReference>
<evidence type="ECO:0000313" key="6">
    <source>
        <dbReference type="EMBL" id="OHT16093.1"/>
    </source>
</evidence>
<dbReference type="VEuPathDB" id="TrichDB:TRFO_42043"/>
<dbReference type="GO" id="GO:0055038">
    <property type="term" value="C:recycling endosome membrane"/>
    <property type="evidence" value="ECO:0007669"/>
    <property type="project" value="TreeGrafter"/>
</dbReference>
<feature type="transmembrane region" description="Helical" evidence="5">
    <location>
        <begin position="66"/>
        <end position="84"/>
    </location>
</feature>
<dbReference type="PANTHER" id="PTHR10687:SF2">
    <property type="entry name" value="SECRETORY CARRIER-ASSOCIATED MEMBRANE PROTEIN"/>
    <property type="match status" value="1"/>
</dbReference>
<dbReference type="GO" id="GO:0032588">
    <property type="term" value="C:trans-Golgi network membrane"/>
    <property type="evidence" value="ECO:0007669"/>
    <property type="project" value="TreeGrafter"/>
</dbReference>
<evidence type="ECO:0000256" key="3">
    <source>
        <dbReference type="ARBA" id="ARBA00022989"/>
    </source>
</evidence>
<dbReference type="EMBL" id="MLAK01000146">
    <property type="protein sequence ID" value="OHT16093.1"/>
    <property type="molecule type" value="Genomic_DNA"/>
</dbReference>
<dbReference type="OrthoDB" id="242866at2759"/>
<comment type="caution">
    <text evidence="6">The sequence shown here is derived from an EMBL/GenBank/DDBJ whole genome shotgun (WGS) entry which is preliminary data.</text>
</comment>
<keyword evidence="7" id="KW-1185">Reference proteome</keyword>
<evidence type="ECO:0000256" key="2">
    <source>
        <dbReference type="ARBA" id="ARBA00022692"/>
    </source>
</evidence>
<comment type="subcellular location">
    <subcellularLocation>
        <location evidence="1">Membrane</location>
        <topology evidence="1">Multi-pass membrane protein</topology>
    </subcellularLocation>
</comment>
<keyword evidence="3 5" id="KW-1133">Transmembrane helix</keyword>
<dbReference type="InterPro" id="IPR007273">
    <property type="entry name" value="SCAMP"/>
</dbReference>
<accession>A0A1J4L2H7</accession>
<feature type="transmembrane region" description="Helical" evidence="5">
    <location>
        <begin position="182"/>
        <end position="202"/>
    </location>
</feature>
<proteinExistence type="predicted"/>